<evidence type="ECO:0000256" key="3">
    <source>
        <dbReference type="SAM" id="Coils"/>
    </source>
</evidence>
<dbReference type="PIRSF" id="PIRSF002094">
    <property type="entry name" value="OMP26_Skp"/>
    <property type="match status" value="1"/>
</dbReference>
<sequence length="181" mass="19725">MKNIAKATALSLALAFASASAMAQENIAFINAGVVFQNHPEREAIGQNLEKQFKAEADKLAASKKSIDGKIAALQKDAKNLRSADIKKREDEINKLMRAHDEKARQFQQETAKAEREETAKLLGAIQDATNKLAKEKGYTYVIDANSVIYAVDGKDITEDVLKAVGGKLPEAPKAEEKKAQ</sequence>
<dbReference type="GeneID" id="86156141"/>
<organism evidence="5 6">
    <name type="scientific">Actinobacillus porcinus</name>
    <dbReference type="NCBI Taxonomy" id="51048"/>
    <lineage>
        <taxon>Bacteria</taxon>
        <taxon>Pseudomonadati</taxon>
        <taxon>Pseudomonadota</taxon>
        <taxon>Gammaproteobacteria</taxon>
        <taxon>Pasteurellales</taxon>
        <taxon>Pasteurellaceae</taxon>
        <taxon>Actinobacillus</taxon>
    </lineage>
</organism>
<dbReference type="EMBL" id="CABFKI010000012">
    <property type="protein sequence ID" value="VTU09015.1"/>
    <property type="molecule type" value="Genomic_DNA"/>
</dbReference>
<name>A0ABY6TMK7_9PAST</name>
<comment type="caution">
    <text evidence="5">The sequence shown here is derived from an EMBL/GenBank/DDBJ whole genome shotgun (WGS) entry which is preliminary data.</text>
</comment>
<dbReference type="SMART" id="SM00935">
    <property type="entry name" value="OmpH"/>
    <property type="match status" value="1"/>
</dbReference>
<comment type="similarity">
    <text evidence="2">Belongs to the skp family.</text>
</comment>
<dbReference type="SUPFAM" id="SSF111384">
    <property type="entry name" value="OmpH-like"/>
    <property type="match status" value="1"/>
</dbReference>
<feature type="coiled-coil region" evidence="3">
    <location>
        <begin position="86"/>
        <end position="117"/>
    </location>
</feature>
<dbReference type="RefSeq" id="WP_135710784.1">
    <property type="nucleotide sequence ID" value="NZ_CABFKI010000012.1"/>
</dbReference>
<keyword evidence="1 4" id="KW-0732">Signal</keyword>
<dbReference type="PANTHER" id="PTHR35089">
    <property type="entry name" value="CHAPERONE PROTEIN SKP"/>
    <property type="match status" value="1"/>
</dbReference>
<feature type="chain" id="PRO_5046487008" evidence="4">
    <location>
        <begin position="24"/>
        <end position="181"/>
    </location>
</feature>
<evidence type="ECO:0000256" key="2">
    <source>
        <dbReference type="PIRNR" id="PIRNR002094"/>
    </source>
</evidence>
<reference evidence="5 6" key="1">
    <citation type="submission" date="2019-05" db="EMBL/GenBank/DDBJ databases">
        <authorList>
            <consortium name="Pathogen Informatics"/>
        </authorList>
    </citation>
    <scope>NUCLEOTIDE SEQUENCE [LARGE SCALE GENOMIC DNA]</scope>
    <source>
        <strain evidence="5 6">NM319</strain>
    </source>
</reference>
<dbReference type="Pfam" id="PF03938">
    <property type="entry name" value="OmpH"/>
    <property type="match status" value="1"/>
</dbReference>
<keyword evidence="3" id="KW-0175">Coiled coil</keyword>
<dbReference type="InterPro" id="IPR024930">
    <property type="entry name" value="Skp_dom_sf"/>
</dbReference>
<evidence type="ECO:0000256" key="1">
    <source>
        <dbReference type="ARBA" id="ARBA00022729"/>
    </source>
</evidence>
<protein>
    <submittedName>
        <fullName evidence="5">Outer membrane chaperone Skp</fullName>
    </submittedName>
</protein>
<evidence type="ECO:0000256" key="4">
    <source>
        <dbReference type="SAM" id="SignalP"/>
    </source>
</evidence>
<keyword evidence="6" id="KW-1185">Reference proteome</keyword>
<accession>A0ABY6TMK7</accession>
<proteinExistence type="inferred from homology"/>
<feature type="signal peptide" evidence="4">
    <location>
        <begin position="1"/>
        <end position="23"/>
    </location>
</feature>
<evidence type="ECO:0000313" key="6">
    <source>
        <dbReference type="Proteomes" id="UP000308167"/>
    </source>
</evidence>
<dbReference type="InterPro" id="IPR005632">
    <property type="entry name" value="Chaperone_Skp"/>
</dbReference>
<evidence type="ECO:0000313" key="5">
    <source>
        <dbReference type="EMBL" id="VTU09015.1"/>
    </source>
</evidence>
<dbReference type="Proteomes" id="UP000308167">
    <property type="component" value="Unassembled WGS sequence"/>
</dbReference>
<dbReference type="PANTHER" id="PTHR35089:SF1">
    <property type="entry name" value="CHAPERONE PROTEIN SKP"/>
    <property type="match status" value="1"/>
</dbReference>
<dbReference type="Gene3D" id="3.30.910.20">
    <property type="entry name" value="Skp domain"/>
    <property type="match status" value="1"/>
</dbReference>
<gene>
    <name evidence="5" type="ORF">SAMEA1410922_01768</name>
</gene>